<feature type="transmembrane region" description="Helical" evidence="3">
    <location>
        <begin position="26"/>
        <end position="47"/>
    </location>
</feature>
<organism evidence="5 6">
    <name type="scientific">Trapa incisa</name>
    <dbReference type="NCBI Taxonomy" id="236973"/>
    <lineage>
        <taxon>Eukaryota</taxon>
        <taxon>Viridiplantae</taxon>
        <taxon>Streptophyta</taxon>
        <taxon>Embryophyta</taxon>
        <taxon>Tracheophyta</taxon>
        <taxon>Spermatophyta</taxon>
        <taxon>Magnoliopsida</taxon>
        <taxon>eudicotyledons</taxon>
        <taxon>Gunneridae</taxon>
        <taxon>Pentapetalae</taxon>
        <taxon>rosids</taxon>
        <taxon>malvids</taxon>
        <taxon>Myrtales</taxon>
        <taxon>Lythraceae</taxon>
        <taxon>Trapa</taxon>
    </lineage>
</organism>
<keyword evidence="3" id="KW-0812">Transmembrane</keyword>
<keyword evidence="3" id="KW-1133">Transmembrane helix</keyword>
<feature type="region of interest" description="Disordered" evidence="2">
    <location>
        <begin position="318"/>
        <end position="345"/>
    </location>
</feature>
<keyword evidence="1" id="KW-0129">CBS domain</keyword>
<evidence type="ECO:0000256" key="3">
    <source>
        <dbReference type="SAM" id="Phobius"/>
    </source>
</evidence>
<evidence type="ECO:0000256" key="2">
    <source>
        <dbReference type="SAM" id="MobiDB-lite"/>
    </source>
</evidence>
<dbReference type="InterPro" id="IPR013216">
    <property type="entry name" value="Methyltransf_11"/>
</dbReference>
<dbReference type="InterPro" id="IPR000644">
    <property type="entry name" value="CBS_dom"/>
</dbReference>
<protein>
    <recommendedName>
        <fullName evidence="4">CBS domain-containing protein</fullName>
    </recommendedName>
</protein>
<evidence type="ECO:0000259" key="4">
    <source>
        <dbReference type="PROSITE" id="PS51371"/>
    </source>
</evidence>
<keyword evidence="6" id="KW-1185">Reference proteome</keyword>
<sequence length="443" mass="48757">MGKTTTTSRDWTQIYAIYGMDQWQTLVFLSLHAVLFSFMSVLFLVYFDPICALFEAFVSSPAGARFVAGFTGFVTAISAVCLFYAAGSFFYSAVPLHNEMAHRMVNAVGDWSTVRSALDLGCGRGILLNTVATQLKKTGSSGRVVGLAQGKSTALSTLRTAKIEGVQEYVTCREGDVRRLPFMDDYFDVVTSAVFVHTVGKEHGARTVEAAAERMRVVGELVRVLRPGGVGVVWDLVHVPEYVRRLQELGMEDVQVSERVTAFMVDSHIVKFRKPDQHVVGLEEVRLNCSRKNYDSAATSAVESIALSLAHQTSVAITDPEVTSSGSSDSSSEDEDGDGVGSPKETLARVGKHIRHLTRMVRRSEAIVCRTKSSLVAVMVQAIAHRVNYVWVIEEGCRLVGILTFSRMLEVFREHLELHDDDDLGELCPTVFPLFLLFSQLGV</sequence>
<dbReference type="CDD" id="cd02440">
    <property type="entry name" value="AdoMet_MTases"/>
    <property type="match status" value="1"/>
</dbReference>
<dbReference type="Pfam" id="PF08241">
    <property type="entry name" value="Methyltransf_11"/>
    <property type="match status" value="1"/>
</dbReference>
<evidence type="ECO:0000313" key="5">
    <source>
        <dbReference type="EMBL" id="KAK4745831.1"/>
    </source>
</evidence>
<dbReference type="SUPFAM" id="SSF53335">
    <property type="entry name" value="S-adenosyl-L-methionine-dependent methyltransferases"/>
    <property type="match status" value="1"/>
</dbReference>
<proteinExistence type="predicted"/>
<dbReference type="Gene3D" id="3.40.50.150">
    <property type="entry name" value="Vaccinia Virus protein VP39"/>
    <property type="match status" value="1"/>
</dbReference>
<dbReference type="GO" id="GO:0008757">
    <property type="term" value="F:S-adenosylmethionine-dependent methyltransferase activity"/>
    <property type="evidence" value="ECO:0007669"/>
    <property type="project" value="InterPro"/>
</dbReference>
<dbReference type="InterPro" id="IPR029063">
    <property type="entry name" value="SAM-dependent_MTases_sf"/>
</dbReference>
<dbReference type="PANTHER" id="PTHR45277:SF1">
    <property type="entry name" value="EXPRESSED PROTEIN"/>
    <property type="match status" value="1"/>
</dbReference>
<reference evidence="5 6" key="1">
    <citation type="journal article" date="2023" name="Hortic Res">
        <title>Pangenome of water caltrop reveals structural variations and asymmetric subgenome divergence after allopolyploidization.</title>
        <authorList>
            <person name="Zhang X."/>
            <person name="Chen Y."/>
            <person name="Wang L."/>
            <person name="Yuan Y."/>
            <person name="Fang M."/>
            <person name="Shi L."/>
            <person name="Lu R."/>
            <person name="Comes H.P."/>
            <person name="Ma Y."/>
            <person name="Chen Y."/>
            <person name="Huang G."/>
            <person name="Zhou Y."/>
            <person name="Zheng Z."/>
            <person name="Qiu Y."/>
        </authorList>
    </citation>
    <scope>NUCLEOTIDE SEQUENCE [LARGE SCALE GENOMIC DNA]</scope>
    <source>
        <tissue evidence="5">Roots</tissue>
    </source>
</reference>
<dbReference type="PROSITE" id="PS51371">
    <property type="entry name" value="CBS"/>
    <property type="match status" value="1"/>
</dbReference>
<dbReference type="SUPFAM" id="SSF54631">
    <property type="entry name" value="CBS-domain pair"/>
    <property type="match status" value="1"/>
</dbReference>
<keyword evidence="3" id="KW-0472">Membrane</keyword>
<dbReference type="EMBL" id="JAXIOK010000021">
    <property type="protein sequence ID" value="KAK4745831.1"/>
    <property type="molecule type" value="Genomic_DNA"/>
</dbReference>
<evidence type="ECO:0000256" key="1">
    <source>
        <dbReference type="PROSITE-ProRule" id="PRU00703"/>
    </source>
</evidence>
<dbReference type="PANTHER" id="PTHR45277">
    <property type="entry name" value="EXPRESSED PROTEIN"/>
    <property type="match status" value="1"/>
</dbReference>
<gene>
    <name evidence="5" type="ORF">SAY87_012143</name>
</gene>
<name>A0AAN7GKE4_9MYRT</name>
<feature type="domain" description="CBS" evidence="4">
    <location>
        <begin position="360"/>
        <end position="418"/>
    </location>
</feature>
<dbReference type="AlphaFoldDB" id="A0AAN7GKE4"/>
<evidence type="ECO:0000313" key="6">
    <source>
        <dbReference type="Proteomes" id="UP001345219"/>
    </source>
</evidence>
<accession>A0AAN7GKE4</accession>
<comment type="caution">
    <text evidence="5">The sequence shown here is derived from an EMBL/GenBank/DDBJ whole genome shotgun (WGS) entry which is preliminary data.</text>
</comment>
<dbReference type="InterPro" id="IPR046342">
    <property type="entry name" value="CBS_dom_sf"/>
</dbReference>
<feature type="transmembrane region" description="Helical" evidence="3">
    <location>
        <begin position="67"/>
        <end position="94"/>
    </location>
</feature>
<dbReference type="Proteomes" id="UP001345219">
    <property type="component" value="Chromosome 10"/>
</dbReference>